<name>A0A0K1PZF0_9BACT</name>
<dbReference type="EMBL" id="CP012333">
    <property type="protein sequence ID" value="AKU98751.1"/>
    <property type="molecule type" value="Genomic_DNA"/>
</dbReference>
<dbReference type="KEGG" id="llu:AKJ09_05415"/>
<gene>
    <name evidence="2" type="ORF">AKJ09_05415</name>
</gene>
<reference evidence="2 3" key="1">
    <citation type="submission" date="2015-08" db="EMBL/GenBank/DDBJ databases">
        <authorList>
            <person name="Babu N.S."/>
            <person name="Beckwith C.J."/>
            <person name="Beseler K.G."/>
            <person name="Brison A."/>
            <person name="Carone J.V."/>
            <person name="Caskin T.P."/>
            <person name="Diamond M."/>
            <person name="Durham M.E."/>
            <person name="Foxe J.M."/>
            <person name="Go M."/>
            <person name="Henderson B.A."/>
            <person name="Jones I.B."/>
            <person name="McGettigan J.A."/>
            <person name="Micheletti S.J."/>
            <person name="Nasrallah M.E."/>
            <person name="Ortiz D."/>
            <person name="Piller C.R."/>
            <person name="Privatt S.R."/>
            <person name="Schneider S.L."/>
            <person name="Sharp S."/>
            <person name="Smith T.C."/>
            <person name="Stanton J.D."/>
            <person name="Ullery H.E."/>
            <person name="Wilson R.J."/>
            <person name="Serrano M.G."/>
            <person name="Buck G."/>
            <person name="Lee V."/>
            <person name="Wang Y."/>
            <person name="Carvalho R."/>
            <person name="Voegtly L."/>
            <person name="Shi R."/>
            <person name="Duckworth R."/>
            <person name="Johnson A."/>
            <person name="Loviza R."/>
            <person name="Walstead R."/>
            <person name="Shah Z."/>
            <person name="Kiflezghi M."/>
            <person name="Wade K."/>
            <person name="Ball S.L."/>
            <person name="Bradley K.W."/>
            <person name="Asai D.J."/>
            <person name="Bowman C.A."/>
            <person name="Russell D.A."/>
            <person name="Pope W.H."/>
            <person name="Jacobs-Sera D."/>
            <person name="Hendrix R.W."/>
            <person name="Hatfull G.F."/>
        </authorList>
    </citation>
    <scope>NUCLEOTIDE SEQUENCE [LARGE SCALE GENOMIC DNA]</scope>
    <source>
        <strain evidence="2 3">DSM 27648</strain>
    </source>
</reference>
<proteinExistence type="predicted"/>
<keyword evidence="3" id="KW-1185">Reference proteome</keyword>
<feature type="region of interest" description="Disordered" evidence="1">
    <location>
        <begin position="6"/>
        <end position="25"/>
    </location>
</feature>
<sequence>MMLAACGSSGGESGDAPGTDTGSANETTADAACQHLFRVSEERCAKEISAETVAATRTRYVTNCVAELALTGTSRSTANVESCARALEKLPCGTVAEFVPECTTKAGTVADGAACNAGAQCKSGICDYGDPDAKSTCGVCATPLAEGASCSPKSSVCTPGTVCVGSLDAVTLTTCKRVSYAEPKAPCGANVLCQPGYLCFKSSADDPTPTCNPRFAPGVYCGDDDDVCDEASFCEKMTNKCASRPKEGEACDVQHPCPKGLGCSKTTGQCAPFTFAAPGESCGGNVGCVQGVCGQGTGTQTCPPIVEDGSGCLEGAHMTCRAPATCTSGKCVMPTTGVCR</sequence>
<dbReference type="STRING" id="1391654.AKJ09_05415"/>
<accession>A0A0K1PZF0</accession>
<evidence type="ECO:0000256" key="1">
    <source>
        <dbReference type="SAM" id="MobiDB-lite"/>
    </source>
</evidence>
<evidence type="ECO:0000313" key="3">
    <source>
        <dbReference type="Proteomes" id="UP000064967"/>
    </source>
</evidence>
<protein>
    <submittedName>
        <fullName evidence="2">Uncharacterized protein</fullName>
    </submittedName>
</protein>
<dbReference type="Proteomes" id="UP000064967">
    <property type="component" value="Chromosome"/>
</dbReference>
<organism evidence="2 3">
    <name type="scientific">Labilithrix luteola</name>
    <dbReference type="NCBI Taxonomy" id="1391654"/>
    <lineage>
        <taxon>Bacteria</taxon>
        <taxon>Pseudomonadati</taxon>
        <taxon>Myxococcota</taxon>
        <taxon>Polyangia</taxon>
        <taxon>Polyangiales</taxon>
        <taxon>Labilitrichaceae</taxon>
        <taxon>Labilithrix</taxon>
    </lineage>
</organism>
<dbReference type="AlphaFoldDB" id="A0A0K1PZF0"/>
<evidence type="ECO:0000313" key="2">
    <source>
        <dbReference type="EMBL" id="AKU98751.1"/>
    </source>
</evidence>